<protein>
    <submittedName>
        <fullName evidence="2">Uncharacterized protein</fullName>
    </submittedName>
</protein>
<sequence>MIFLFNFFVHVKQLLSFLMWAFPTASDKTNHVQPCIRGHKVALGMAQFIKSNDY</sequence>
<feature type="chain" id="PRO_5002434536" evidence="1">
    <location>
        <begin position="27"/>
        <end position="54"/>
    </location>
</feature>
<evidence type="ECO:0000313" key="2">
    <source>
        <dbReference type="EMBL" id="JAH93401.1"/>
    </source>
</evidence>
<dbReference type="AlphaFoldDB" id="A0A0E9WT16"/>
<dbReference type="EMBL" id="GBXM01015176">
    <property type="protein sequence ID" value="JAH93401.1"/>
    <property type="molecule type" value="Transcribed_RNA"/>
</dbReference>
<reference evidence="2" key="2">
    <citation type="journal article" date="2015" name="Fish Shellfish Immunol.">
        <title>Early steps in the European eel (Anguilla anguilla)-Vibrio vulnificus interaction in the gills: Role of the RtxA13 toxin.</title>
        <authorList>
            <person name="Callol A."/>
            <person name="Pajuelo D."/>
            <person name="Ebbesson L."/>
            <person name="Teles M."/>
            <person name="MacKenzie S."/>
            <person name="Amaro C."/>
        </authorList>
    </citation>
    <scope>NUCLEOTIDE SEQUENCE</scope>
</reference>
<proteinExistence type="predicted"/>
<accession>A0A0E9WT16</accession>
<feature type="signal peptide" evidence="1">
    <location>
        <begin position="1"/>
        <end position="26"/>
    </location>
</feature>
<evidence type="ECO:0000256" key="1">
    <source>
        <dbReference type="SAM" id="SignalP"/>
    </source>
</evidence>
<name>A0A0E9WT16_ANGAN</name>
<reference evidence="2" key="1">
    <citation type="submission" date="2014-11" db="EMBL/GenBank/DDBJ databases">
        <authorList>
            <person name="Amaro Gonzalez C."/>
        </authorList>
    </citation>
    <scope>NUCLEOTIDE SEQUENCE</scope>
</reference>
<keyword evidence="1" id="KW-0732">Signal</keyword>
<organism evidence="2">
    <name type="scientific">Anguilla anguilla</name>
    <name type="common">European freshwater eel</name>
    <name type="synonym">Muraena anguilla</name>
    <dbReference type="NCBI Taxonomy" id="7936"/>
    <lineage>
        <taxon>Eukaryota</taxon>
        <taxon>Metazoa</taxon>
        <taxon>Chordata</taxon>
        <taxon>Craniata</taxon>
        <taxon>Vertebrata</taxon>
        <taxon>Euteleostomi</taxon>
        <taxon>Actinopterygii</taxon>
        <taxon>Neopterygii</taxon>
        <taxon>Teleostei</taxon>
        <taxon>Anguilliformes</taxon>
        <taxon>Anguillidae</taxon>
        <taxon>Anguilla</taxon>
    </lineage>
</organism>